<organism evidence="1 2">
    <name type="scientific">Microbacterium lacus</name>
    <dbReference type="NCBI Taxonomy" id="415217"/>
    <lineage>
        <taxon>Bacteria</taxon>
        <taxon>Bacillati</taxon>
        <taxon>Actinomycetota</taxon>
        <taxon>Actinomycetes</taxon>
        <taxon>Micrococcales</taxon>
        <taxon>Microbacteriaceae</taxon>
        <taxon>Microbacterium</taxon>
    </lineage>
</organism>
<dbReference type="InterPro" id="IPR039556">
    <property type="entry name" value="ICL/PEPM"/>
</dbReference>
<evidence type="ECO:0000313" key="1">
    <source>
        <dbReference type="EMBL" id="GAA1683132.1"/>
    </source>
</evidence>
<dbReference type="SUPFAM" id="SSF51621">
    <property type="entry name" value="Phosphoenolpyruvate/pyruvate domain"/>
    <property type="match status" value="1"/>
</dbReference>
<dbReference type="PROSITE" id="PS00161">
    <property type="entry name" value="ISOCITRATE_LYASE"/>
    <property type="match status" value="1"/>
</dbReference>
<dbReference type="PANTHER" id="PTHR42905">
    <property type="entry name" value="PHOSPHOENOLPYRUVATE CARBOXYLASE"/>
    <property type="match status" value="1"/>
</dbReference>
<reference evidence="1 2" key="1">
    <citation type="journal article" date="2019" name="Int. J. Syst. Evol. Microbiol.">
        <title>The Global Catalogue of Microorganisms (GCM) 10K type strain sequencing project: providing services to taxonomists for standard genome sequencing and annotation.</title>
        <authorList>
            <consortium name="The Broad Institute Genomics Platform"/>
            <consortium name="The Broad Institute Genome Sequencing Center for Infectious Disease"/>
            <person name="Wu L."/>
            <person name="Ma J."/>
        </authorList>
    </citation>
    <scope>NUCLEOTIDE SEQUENCE [LARGE SCALE GENOMIC DNA]</scope>
    <source>
        <strain evidence="1 2">JCM 15575</strain>
    </source>
</reference>
<dbReference type="Gene3D" id="3.20.20.60">
    <property type="entry name" value="Phosphoenolpyruvate-binding domains"/>
    <property type="match status" value="1"/>
</dbReference>
<protein>
    <submittedName>
        <fullName evidence="1">Methylisocitrate lyase</fullName>
    </submittedName>
</protein>
<dbReference type="Pfam" id="PF13714">
    <property type="entry name" value="PEP_mutase"/>
    <property type="match status" value="1"/>
</dbReference>
<dbReference type="CDD" id="cd00377">
    <property type="entry name" value="ICL_PEPM"/>
    <property type="match status" value="1"/>
</dbReference>
<dbReference type="RefSeq" id="WP_344055567.1">
    <property type="nucleotide sequence ID" value="NZ_BAAAPK010000001.1"/>
</dbReference>
<accession>A0ABN2H761</accession>
<name>A0ABN2H761_9MICO</name>
<dbReference type="InterPro" id="IPR015813">
    <property type="entry name" value="Pyrv/PenolPyrv_kinase-like_dom"/>
</dbReference>
<sequence length="291" mass="30881">MPESRIIRAIREAGGTIVLPGVGTPLEALAAQSAGARAAYVSGYATAAWRHGLPDIGIIALAEITESLRAVTAVVDMPVIVDADTGYGDVVNVARAVERLESSGAAGIQLEDQTWPKRCGHLRGKSVEPTDVMERKIRAAVRARADETTLIVARTDARAPFGIGEAIDRARRYHDAGADALFIDAPESEAELERIAAEVPGILVANMSESGLTPMLSRERFAELGYGIVLYPTSSLRIASDAFVRFFRDLLADGDSSAWVDRMSTLGSLNTLVGIEAAERLEAAVLGEVGP</sequence>
<gene>
    <name evidence="1" type="primary">prpB_1</name>
    <name evidence="1" type="ORF">GCM10009807_28710</name>
</gene>
<keyword evidence="2" id="KW-1185">Reference proteome</keyword>
<keyword evidence="1" id="KW-0456">Lyase</keyword>
<evidence type="ECO:0000313" key="2">
    <source>
        <dbReference type="Proteomes" id="UP001500596"/>
    </source>
</evidence>
<comment type="caution">
    <text evidence="1">The sequence shown here is derived from an EMBL/GenBank/DDBJ whole genome shotgun (WGS) entry which is preliminary data.</text>
</comment>
<dbReference type="InterPro" id="IPR040442">
    <property type="entry name" value="Pyrv_kinase-like_dom_sf"/>
</dbReference>
<dbReference type="GO" id="GO:0016829">
    <property type="term" value="F:lyase activity"/>
    <property type="evidence" value="ECO:0007669"/>
    <property type="project" value="UniProtKB-KW"/>
</dbReference>
<dbReference type="Proteomes" id="UP001500596">
    <property type="component" value="Unassembled WGS sequence"/>
</dbReference>
<proteinExistence type="predicted"/>
<dbReference type="PANTHER" id="PTHR42905:SF5">
    <property type="entry name" value="CARBOXYVINYL-CARBOXYPHOSPHONATE PHOSPHORYLMUTASE, CHLOROPLASTIC"/>
    <property type="match status" value="1"/>
</dbReference>
<dbReference type="EMBL" id="BAAAPK010000001">
    <property type="protein sequence ID" value="GAA1683132.1"/>
    <property type="molecule type" value="Genomic_DNA"/>
</dbReference>
<dbReference type="InterPro" id="IPR018523">
    <property type="entry name" value="Isocitrate_lyase_ph_CS"/>
</dbReference>